<dbReference type="PANTHER" id="PTHR43390">
    <property type="entry name" value="SIGNAL PEPTIDASE I"/>
    <property type="match status" value="1"/>
</dbReference>
<dbReference type="NCBIfam" id="TIGR02227">
    <property type="entry name" value="sigpep_I_bact"/>
    <property type="match status" value="1"/>
</dbReference>
<dbReference type="PROSITE" id="PS00761">
    <property type="entry name" value="SPASE_I_3"/>
    <property type="match status" value="1"/>
</dbReference>
<evidence type="ECO:0000256" key="1">
    <source>
        <dbReference type="ARBA" id="ARBA00000677"/>
    </source>
</evidence>
<dbReference type="InterPro" id="IPR019756">
    <property type="entry name" value="Pept_S26A_signal_pept_1_Ser-AS"/>
</dbReference>
<dbReference type="PROSITE" id="PS00501">
    <property type="entry name" value="SPASE_I_1"/>
    <property type="match status" value="1"/>
</dbReference>
<accession>A0A3B1BEY2</accession>
<dbReference type="Gene3D" id="2.10.109.10">
    <property type="entry name" value="Umud Fragment, subunit A"/>
    <property type="match status" value="1"/>
</dbReference>
<sequence>MDLNFPAILVTLVFVTGGIWLIDALMFAPRRRSVATQEAENGTSQEDIAHSTREPLLVEYARSFFPVILVVLVLRSFIFEPFRIPSSSMMPTLLIGDFILVNKYAYGVRLPVINTKVIEAGSPERGDVAVFRFPLDPSIDYIKRVVGVPGDQIWYQDKVLYINGKPALQTSIGTYTGIGSGESATGSLHSMEMVADVEHAILIETAAPDFPYRCQVLLRGPVMVPPDSFFVMGDNRDHSSDSRCWGFVPEKNLVGKAFGIWMSWDWDRPDFPVAWERLAEGID</sequence>
<dbReference type="CDD" id="cd06530">
    <property type="entry name" value="S26_SPase_I"/>
    <property type="match status" value="1"/>
</dbReference>
<dbReference type="EC" id="3.4.21.89" evidence="3"/>
<name>A0A3B1BEY2_9ZZZZ</name>
<keyword evidence="6" id="KW-0472">Membrane</keyword>
<feature type="transmembrane region" description="Helical" evidence="6">
    <location>
        <begin position="6"/>
        <end position="28"/>
    </location>
</feature>
<dbReference type="SUPFAM" id="SSF51306">
    <property type="entry name" value="LexA/Signal peptidase"/>
    <property type="match status" value="1"/>
</dbReference>
<dbReference type="GO" id="GO:0016020">
    <property type="term" value="C:membrane"/>
    <property type="evidence" value="ECO:0007669"/>
    <property type="project" value="InterPro"/>
</dbReference>
<evidence type="ECO:0000256" key="3">
    <source>
        <dbReference type="ARBA" id="ARBA00013208"/>
    </source>
</evidence>
<comment type="catalytic activity">
    <reaction evidence="1">
        <text>Cleavage of hydrophobic, N-terminal signal or leader sequences from secreted and periplasmic proteins.</text>
        <dbReference type="EC" id="3.4.21.89"/>
    </reaction>
</comment>
<evidence type="ECO:0000256" key="5">
    <source>
        <dbReference type="ARBA" id="ARBA00022801"/>
    </source>
</evidence>
<dbReference type="PRINTS" id="PR00727">
    <property type="entry name" value="LEADERPTASE"/>
</dbReference>
<dbReference type="EMBL" id="UOFX01000057">
    <property type="protein sequence ID" value="VAX09928.1"/>
    <property type="molecule type" value="Genomic_DNA"/>
</dbReference>
<keyword evidence="4" id="KW-0645">Protease</keyword>
<dbReference type="InterPro" id="IPR019533">
    <property type="entry name" value="Peptidase_S26"/>
</dbReference>
<protein>
    <recommendedName>
        <fullName evidence="3">signal peptidase I</fullName>
        <ecNumber evidence="3">3.4.21.89</ecNumber>
    </recommendedName>
</protein>
<evidence type="ECO:0000313" key="8">
    <source>
        <dbReference type="EMBL" id="VAX09928.1"/>
    </source>
</evidence>
<dbReference type="GO" id="GO:0004252">
    <property type="term" value="F:serine-type endopeptidase activity"/>
    <property type="evidence" value="ECO:0007669"/>
    <property type="project" value="InterPro"/>
</dbReference>
<dbReference type="InterPro" id="IPR036286">
    <property type="entry name" value="LexA/Signal_pep-like_sf"/>
</dbReference>
<organism evidence="8">
    <name type="scientific">hydrothermal vent metagenome</name>
    <dbReference type="NCBI Taxonomy" id="652676"/>
    <lineage>
        <taxon>unclassified sequences</taxon>
        <taxon>metagenomes</taxon>
        <taxon>ecological metagenomes</taxon>
    </lineage>
</organism>
<dbReference type="Pfam" id="PF10502">
    <property type="entry name" value="Peptidase_S26"/>
    <property type="match status" value="1"/>
</dbReference>
<feature type="transmembrane region" description="Helical" evidence="6">
    <location>
        <begin position="60"/>
        <end position="79"/>
    </location>
</feature>
<dbReference type="PROSITE" id="PS00760">
    <property type="entry name" value="SPASE_I_2"/>
    <property type="match status" value="1"/>
</dbReference>
<evidence type="ECO:0000256" key="4">
    <source>
        <dbReference type="ARBA" id="ARBA00022670"/>
    </source>
</evidence>
<evidence type="ECO:0000259" key="7">
    <source>
        <dbReference type="Pfam" id="PF10502"/>
    </source>
</evidence>
<dbReference type="AlphaFoldDB" id="A0A3B1BEY2"/>
<comment type="similarity">
    <text evidence="2">Belongs to the peptidase S26 family.</text>
</comment>
<dbReference type="PANTHER" id="PTHR43390:SF1">
    <property type="entry name" value="CHLOROPLAST PROCESSING PEPTIDASE"/>
    <property type="match status" value="1"/>
</dbReference>
<evidence type="ECO:0000256" key="6">
    <source>
        <dbReference type="SAM" id="Phobius"/>
    </source>
</evidence>
<reference evidence="8" key="1">
    <citation type="submission" date="2018-06" db="EMBL/GenBank/DDBJ databases">
        <authorList>
            <person name="Zhirakovskaya E."/>
        </authorList>
    </citation>
    <scope>NUCLEOTIDE SEQUENCE</scope>
</reference>
<dbReference type="InterPro" id="IPR000223">
    <property type="entry name" value="Pept_S26A_signal_pept_1"/>
</dbReference>
<feature type="domain" description="Peptidase S26" evidence="7">
    <location>
        <begin position="58"/>
        <end position="261"/>
    </location>
</feature>
<dbReference type="InterPro" id="IPR019757">
    <property type="entry name" value="Pept_S26A_signal_pept_1_Lys-AS"/>
</dbReference>
<dbReference type="InterPro" id="IPR019758">
    <property type="entry name" value="Pept_S26A_signal_pept_1_CS"/>
</dbReference>
<evidence type="ECO:0000256" key="2">
    <source>
        <dbReference type="ARBA" id="ARBA00009370"/>
    </source>
</evidence>
<dbReference type="GO" id="GO:0006465">
    <property type="term" value="P:signal peptide processing"/>
    <property type="evidence" value="ECO:0007669"/>
    <property type="project" value="InterPro"/>
</dbReference>
<dbReference type="GO" id="GO:0009003">
    <property type="term" value="F:signal peptidase activity"/>
    <property type="evidence" value="ECO:0007669"/>
    <property type="project" value="UniProtKB-EC"/>
</dbReference>
<keyword evidence="6" id="KW-1133">Transmembrane helix</keyword>
<keyword evidence="5 8" id="KW-0378">Hydrolase</keyword>
<gene>
    <name evidence="8" type="ORF">MNBD_GAMMA26-1466</name>
</gene>
<proteinExistence type="inferred from homology"/>
<keyword evidence="6" id="KW-0812">Transmembrane</keyword>